<evidence type="ECO:0000313" key="2">
    <source>
        <dbReference type="EMBL" id="XBP68937.1"/>
    </source>
</evidence>
<dbReference type="AlphaFoldDB" id="A0AAU7LMR0"/>
<accession>A0AAU7LMR0</accession>
<sequence>MSGETTLFIAPDHPAFAGHFPGMPILPGVVLLDAAVHAVSQALGASASSPAICQISSAKFLSPVGPGETLSLSWTSSASGSVRFDIACGSRKIATGTLVVPLAP</sequence>
<proteinExistence type="predicted"/>
<dbReference type="SUPFAM" id="SSF54637">
    <property type="entry name" value="Thioesterase/thiol ester dehydrase-isomerase"/>
    <property type="match status" value="1"/>
</dbReference>
<name>A0AAU7LMR0_9BURK</name>
<gene>
    <name evidence="2" type="ORF">ABLV49_13625</name>
</gene>
<dbReference type="GO" id="GO:0016829">
    <property type="term" value="F:lyase activity"/>
    <property type="evidence" value="ECO:0007669"/>
    <property type="project" value="UniProtKB-KW"/>
</dbReference>
<evidence type="ECO:0000259" key="1">
    <source>
        <dbReference type="Pfam" id="PF22818"/>
    </source>
</evidence>
<dbReference type="Pfam" id="PF22818">
    <property type="entry name" value="ApeI-like"/>
    <property type="match status" value="1"/>
</dbReference>
<organism evidence="2">
    <name type="scientific">Polaromonas hydrogenivorans</name>
    <dbReference type="NCBI Taxonomy" id="335476"/>
    <lineage>
        <taxon>Bacteria</taxon>
        <taxon>Pseudomonadati</taxon>
        <taxon>Pseudomonadota</taxon>
        <taxon>Betaproteobacteria</taxon>
        <taxon>Burkholderiales</taxon>
        <taxon>Comamonadaceae</taxon>
        <taxon>Polaromonas</taxon>
    </lineage>
</organism>
<feature type="domain" description="ApeI dehydratase-like" evidence="1">
    <location>
        <begin position="5"/>
        <end position="96"/>
    </location>
</feature>
<dbReference type="InterPro" id="IPR054545">
    <property type="entry name" value="ApeI-like"/>
</dbReference>
<reference evidence="2" key="1">
    <citation type="submission" date="2024-05" db="EMBL/GenBank/DDBJ databases">
        <authorList>
            <person name="Bunk B."/>
            <person name="Swiderski J."/>
            <person name="Sproer C."/>
            <person name="Thiel V."/>
        </authorList>
    </citation>
    <scope>NUCLEOTIDE SEQUENCE</scope>
    <source>
        <strain evidence="2">DSM 17735</strain>
    </source>
</reference>
<protein>
    <submittedName>
        <fullName evidence="2">3-hydroxyacyl-ACP dehydratase</fullName>
    </submittedName>
</protein>
<dbReference type="Gene3D" id="3.10.129.10">
    <property type="entry name" value="Hotdog Thioesterase"/>
    <property type="match status" value="1"/>
</dbReference>
<dbReference type="EMBL" id="CP157675">
    <property type="protein sequence ID" value="XBP68937.1"/>
    <property type="molecule type" value="Genomic_DNA"/>
</dbReference>
<dbReference type="InterPro" id="IPR029069">
    <property type="entry name" value="HotDog_dom_sf"/>
</dbReference>